<dbReference type="Gene3D" id="3.40.50.10490">
    <property type="entry name" value="Glucose-6-phosphate isomerase like protein, domain 1"/>
    <property type="match status" value="1"/>
</dbReference>
<dbReference type="Pfam" id="PF01380">
    <property type="entry name" value="SIS"/>
    <property type="match status" value="1"/>
</dbReference>
<dbReference type="InterPro" id="IPR035472">
    <property type="entry name" value="RpiR-like_SIS"/>
</dbReference>
<dbReference type="AlphaFoldDB" id="A0A4V2RHD6"/>
<feature type="domain" description="HTH rpiR-type" evidence="4">
    <location>
        <begin position="4"/>
        <end position="80"/>
    </location>
</feature>
<dbReference type="InterPro" id="IPR036388">
    <property type="entry name" value="WH-like_DNA-bd_sf"/>
</dbReference>
<dbReference type="InterPro" id="IPR047640">
    <property type="entry name" value="RpiR-like"/>
</dbReference>
<dbReference type="PANTHER" id="PTHR30514">
    <property type="entry name" value="GLUCOKINASE"/>
    <property type="match status" value="1"/>
</dbReference>
<name>A0A4V2RHD6_SHIGR</name>
<dbReference type="PROSITE" id="PS51071">
    <property type="entry name" value="HTH_RPIR"/>
    <property type="match status" value="1"/>
</dbReference>
<protein>
    <submittedName>
        <fullName evidence="6">RpiR family transcriptional regulator</fullName>
    </submittedName>
</protein>
<dbReference type="PROSITE" id="PS51464">
    <property type="entry name" value="SIS"/>
    <property type="match status" value="1"/>
</dbReference>
<dbReference type="RefSeq" id="WP_133035671.1">
    <property type="nucleotide sequence ID" value="NZ_BAABEI010000002.1"/>
</dbReference>
<comment type="caution">
    <text evidence="6">The sequence shown here is derived from an EMBL/GenBank/DDBJ whole genome shotgun (WGS) entry which is preliminary data.</text>
</comment>
<evidence type="ECO:0000256" key="2">
    <source>
        <dbReference type="ARBA" id="ARBA00023125"/>
    </source>
</evidence>
<dbReference type="GO" id="GO:0003677">
    <property type="term" value="F:DNA binding"/>
    <property type="evidence" value="ECO:0007669"/>
    <property type="project" value="UniProtKB-KW"/>
</dbReference>
<dbReference type="Gene3D" id="1.10.10.10">
    <property type="entry name" value="Winged helix-like DNA-binding domain superfamily/Winged helix DNA-binding domain"/>
    <property type="match status" value="1"/>
</dbReference>
<keyword evidence="2" id="KW-0238">DNA-binding</keyword>
<dbReference type="SUPFAM" id="SSF53697">
    <property type="entry name" value="SIS domain"/>
    <property type="match status" value="1"/>
</dbReference>
<reference evidence="6 7" key="1">
    <citation type="submission" date="2019-03" db="EMBL/GenBank/DDBJ databases">
        <title>Genomic Encyclopedia of Type Strains, Phase IV (KMG-IV): sequencing the most valuable type-strain genomes for metagenomic binning, comparative biology and taxonomic classification.</title>
        <authorList>
            <person name="Goeker M."/>
        </authorList>
    </citation>
    <scope>NUCLEOTIDE SEQUENCE [LARGE SCALE GENOMIC DNA]</scope>
    <source>
        <strain evidence="6 7">DSM 18401</strain>
    </source>
</reference>
<evidence type="ECO:0000313" key="7">
    <source>
        <dbReference type="Proteomes" id="UP000295351"/>
    </source>
</evidence>
<evidence type="ECO:0000313" key="6">
    <source>
        <dbReference type="EMBL" id="TCN39990.1"/>
    </source>
</evidence>
<dbReference type="EMBL" id="SLVX01000016">
    <property type="protein sequence ID" value="TCN39990.1"/>
    <property type="molecule type" value="Genomic_DNA"/>
</dbReference>
<dbReference type="Pfam" id="PF01418">
    <property type="entry name" value="HTH_6"/>
    <property type="match status" value="1"/>
</dbReference>
<dbReference type="InterPro" id="IPR046348">
    <property type="entry name" value="SIS_dom_sf"/>
</dbReference>
<sequence length="294" mass="30697">MQNGPLADQIVQAFDTMSEQLRAAARYVLNQPREVALLSMREQARQAGVQPATMTRLAKHLGLAGYEDIRQLHADAMRGDVTGFAGRVGAQAKSQKLKGDQALAADMLGGIAAQVGQLSQPQSLEMLVEAARRLGAARRIYCLGLRSSHSPAWHLHYILSLAGKHSIMLDAVGGIGADALGSASGEDVMVAVSVLPYTRQTIEIADYAGEAGVPLIAITDSLVAPLAQLAACTLVVPTESPSFLHTMSPAFVVAEVLGALVAGQAGDAAGAALAAVDHQSAALNTHLKTRTKRP</sequence>
<evidence type="ECO:0000256" key="3">
    <source>
        <dbReference type="ARBA" id="ARBA00023163"/>
    </source>
</evidence>
<dbReference type="GO" id="GO:0097367">
    <property type="term" value="F:carbohydrate derivative binding"/>
    <property type="evidence" value="ECO:0007669"/>
    <property type="project" value="InterPro"/>
</dbReference>
<gene>
    <name evidence="6" type="ORF">EV665_11673</name>
</gene>
<dbReference type="GO" id="GO:0003700">
    <property type="term" value="F:DNA-binding transcription factor activity"/>
    <property type="evidence" value="ECO:0007669"/>
    <property type="project" value="InterPro"/>
</dbReference>
<keyword evidence="3" id="KW-0804">Transcription</keyword>
<keyword evidence="1" id="KW-0805">Transcription regulation</keyword>
<dbReference type="InterPro" id="IPR000281">
    <property type="entry name" value="HTH_RpiR"/>
</dbReference>
<dbReference type="SUPFAM" id="SSF46689">
    <property type="entry name" value="Homeodomain-like"/>
    <property type="match status" value="1"/>
</dbReference>
<dbReference type="GO" id="GO:1901135">
    <property type="term" value="P:carbohydrate derivative metabolic process"/>
    <property type="evidence" value="ECO:0007669"/>
    <property type="project" value="InterPro"/>
</dbReference>
<dbReference type="InterPro" id="IPR009057">
    <property type="entry name" value="Homeodomain-like_sf"/>
</dbReference>
<dbReference type="CDD" id="cd05013">
    <property type="entry name" value="SIS_RpiR"/>
    <property type="match status" value="1"/>
</dbReference>
<evidence type="ECO:0000259" key="5">
    <source>
        <dbReference type="PROSITE" id="PS51464"/>
    </source>
</evidence>
<accession>A0A4V2RHD6</accession>
<feature type="domain" description="SIS" evidence="5">
    <location>
        <begin position="130"/>
        <end position="262"/>
    </location>
</feature>
<evidence type="ECO:0000256" key="1">
    <source>
        <dbReference type="ARBA" id="ARBA00023015"/>
    </source>
</evidence>
<proteinExistence type="predicted"/>
<dbReference type="InterPro" id="IPR001347">
    <property type="entry name" value="SIS_dom"/>
</dbReference>
<dbReference type="PANTHER" id="PTHR30514:SF18">
    <property type="entry name" value="RPIR-FAMILY TRANSCRIPTIONAL REGULATOR"/>
    <property type="match status" value="1"/>
</dbReference>
<dbReference type="Proteomes" id="UP000295351">
    <property type="component" value="Unassembled WGS sequence"/>
</dbReference>
<keyword evidence="7" id="KW-1185">Reference proteome</keyword>
<evidence type="ECO:0000259" key="4">
    <source>
        <dbReference type="PROSITE" id="PS51071"/>
    </source>
</evidence>
<organism evidence="6 7">
    <name type="scientific">Shinella granuli</name>
    <dbReference type="NCBI Taxonomy" id="323621"/>
    <lineage>
        <taxon>Bacteria</taxon>
        <taxon>Pseudomonadati</taxon>
        <taxon>Pseudomonadota</taxon>
        <taxon>Alphaproteobacteria</taxon>
        <taxon>Hyphomicrobiales</taxon>
        <taxon>Rhizobiaceae</taxon>
        <taxon>Shinella</taxon>
    </lineage>
</organism>